<keyword evidence="4" id="KW-0676">Redox-active center</keyword>
<keyword evidence="7" id="KW-0560">Oxidoreductase</keyword>
<evidence type="ECO:0000256" key="4">
    <source>
        <dbReference type="ARBA" id="ARBA00023284"/>
    </source>
</evidence>
<keyword evidence="2" id="KW-0201">Cytochrome c-type biogenesis</keyword>
<keyword evidence="5" id="KW-0732">Signal</keyword>
<dbReference type="InterPro" id="IPR029058">
    <property type="entry name" value="AB_hydrolase_fold"/>
</dbReference>
<evidence type="ECO:0000256" key="3">
    <source>
        <dbReference type="ARBA" id="ARBA00023157"/>
    </source>
</evidence>
<dbReference type="Pfam" id="PF00578">
    <property type="entry name" value="AhpC-TSA"/>
    <property type="match status" value="1"/>
</dbReference>
<dbReference type="PANTHER" id="PTHR42852:SF6">
    <property type="entry name" value="THIOL:DISULFIDE INTERCHANGE PROTEIN DSBE"/>
    <property type="match status" value="1"/>
</dbReference>
<dbReference type="AlphaFoldDB" id="D1QPE8"/>
<dbReference type="EMBL" id="ACUZ02000010">
    <property type="protein sequence ID" value="EFB32823.1"/>
    <property type="molecule type" value="Genomic_DNA"/>
</dbReference>
<dbReference type="SUPFAM" id="SSF53474">
    <property type="entry name" value="alpha/beta-Hydrolases"/>
    <property type="match status" value="1"/>
</dbReference>
<evidence type="ECO:0000259" key="6">
    <source>
        <dbReference type="PROSITE" id="PS51352"/>
    </source>
</evidence>
<feature type="signal peptide" evidence="5">
    <location>
        <begin position="1"/>
        <end position="24"/>
    </location>
</feature>
<dbReference type="GO" id="GO:0030313">
    <property type="term" value="C:cell envelope"/>
    <property type="evidence" value="ECO:0007669"/>
    <property type="project" value="UniProtKB-SubCell"/>
</dbReference>
<sequence>MMIEMKLKSLVVMAMMLMSSVVVRAQMDFPDADSKYATELLKPGTKAPDFHLKTAEGKNFRLSSLKGKIVVLDFWASWCPDCRKDAPNVVRMYREFKDKGVAFVGVSFDTDKASWTKAIAKYGMEYTAVSELKKWHDTKISKDYGVKWIPAMYIIGKDGNVVLGSVLSDKVEKTLTEMTAEKKTIPGTSERVTIEGAMGKLAAIIQKPMLSAGEKCPMVMILHGFMGNKGGQLNELIADSLQAHGIASVRFDFNGHGESEGDFSKMTVLNEIEDAKKVYDYVAALPYVDAVAVSGHSQGGVVASMLAGELGSKKIRAVALMAPAGVIREDAIRGSAFGKSCNPLDPPESVELFEGKKLGRDYIVTAFSLPIYETAAPYDGPALIVHGTGDRLVPYTYGERFHKLWKNSEYVLLDGFDHGFTQNLYRADALVSDFLIKTLCK</sequence>
<dbReference type="InterPro" id="IPR050553">
    <property type="entry name" value="Thioredoxin_ResA/DsbE_sf"/>
</dbReference>
<dbReference type="PROSITE" id="PS51352">
    <property type="entry name" value="THIOREDOXIN_2"/>
    <property type="match status" value="1"/>
</dbReference>
<comment type="subcellular location">
    <subcellularLocation>
        <location evidence="1">Cell envelope</location>
    </subcellularLocation>
</comment>
<feature type="domain" description="Thioredoxin" evidence="6">
    <location>
        <begin position="41"/>
        <end position="183"/>
    </location>
</feature>
<dbReference type="InterPro" id="IPR000866">
    <property type="entry name" value="AhpC/TSA"/>
</dbReference>
<dbReference type="InterPro" id="IPR013766">
    <property type="entry name" value="Thioredoxin_domain"/>
</dbReference>
<dbReference type="PANTHER" id="PTHR42852">
    <property type="entry name" value="THIOL:DISULFIDE INTERCHANGE PROTEIN DSBE"/>
    <property type="match status" value="1"/>
</dbReference>
<evidence type="ECO:0000313" key="7">
    <source>
        <dbReference type="EMBL" id="EFB32823.1"/>
    </source>
</evidence>
<dbReference type="Gene3D" id="3.40.50.1820">
    <property type="entry name" value="alpha/beta hydrolase"/>
    <property type="match status" value="1"/>
</dbReference>
<dbReference type="CDD" id="cd02966">
    <property type="entry name" value="TlpA_like_family"/>
    <property type="match status" value="1"/>
</dbReference>
<dbReference type="STRING" id="649760.HMPREF0971_00838"/>
<name>D1QPE8_9BACT</name>
<accession>D1QPE8</accession>
<organism evidence="7 8">
    <name type="scientific">Segatella oris F0302</name>
    <dbReference type="NCBI Taxonomy" id="649760"/>
    <lineage>
        <taxon>Bacteria</taxon>
        <taxon>Pseudomonadati</taxon>
        <taxon>Bacteroidota</taxon>
        <taxon>Bacteroidia</taxon>
        <taxon>Bacteroidales</taxon>
        <taxon>Prevotellaceae</taxon>
        <taxon>Segatella</taxon>
    </lineage>
</organism>
<dbReference type="InterPro" id="IPR036249">
    <property type="entry name" value="Thioredoxin-like_sf"/>
</dbReference>
<dbReference type="SUPFAM" id="SSF52833">
    <property type="entry name" value="Thioredoxin-like"/>
    <property type="match status" value="1"/>
</dbReference>
<reference evidence="7 8" key="1">
    <citation type="submission" date="2009-11" db="EMBL/GenBank/DDBJ databases">
        <authorList>
            <person name="Weinstock G."/>
            <person name="Sodergren E."/>
            <person name="Clifton S."/>
            <person name="Fulton L."/>
            <person name="Fulton B."/>
            <person name="Courtney L."/>
            <person name="Fronick C."/>
            <person name="Harrison M."/>
            <person name="Strong C."/>
            <person name="Farmer C."/>
            <person name="Delahaunty K."/>
            <person name="Markovic C."/>
            <person name="Hall O."/>
            <person name="Minx P."/>
            <person name="Tomlinson C."/>
            <person name="Mitreva M."/>
            <person name="Nelson J."/>
            <person name="Hou S."/>
            <person name="Wollam A."/>
            <person name="Pepin K.H."/>
            <person name="Johnson M."/>
            <person name="Bhonagiri V."/>
            <person name="Nash W.E."/>
            <person name="Warren W."/>
            <person name="Chinwalla A."/>
            <person name="Mardis E.R."/>
            <person name="Wilson R.K."/>
        </authorList>
    </citation>
    <scope>NUCLEOTIDE SEQUENCE [LARGE SCALE GENOMIC DNA]</scope>
    <source>
        <strain evidence="7 8">F0302</strain>
    </source>
</reference>
<dbReference type="Gene3D" id="3.40.30.10">
    <property type="entry name" value="Glutaredoxin"/>
    <property type="match status" value="1"/>
</dbReference>
<dbReference type="GO" id="GO:0004601">
    <property type="term" value="F:peroxidase activity"/>
    <property type="evidence" value="ECO:0007669"/>
    <property type="project" value="UniProtKB-KW"/>
</dbReference>
<feature type="chain" id="PRO_5003026218" evidence="5">
    <location>
        <begin position="25"/>
        <end position="441"/>
    </location>
</feature>
<evidence type="ECO:0000256" key="5">
    <source>
        <dbReference type="SAM" id="SignalP"/>
    </source>
</evidence>
<gene>
    <name evidence="7" type="ORF">HMPREF0971_00838</name>
</gene>
<keyword evidence="7" id="KW-0575">Peroxidase</keyword>
<evidence type="ECO:0000313" key="8">
    <source>
        <dbReference type="Proteomes" id="UP000004079"/>
    </source>
</evidence>
<evidence type="ECO:0000256" key="1">
    <source>
        <dbReference type="ARBA" id="ARBA00004196"/>
    </source>
</evidence>
<dbReference type="Pfam" id="PF12146">
    <property type="entry name" value="Hydrolase_4"/>
    <property type="match status" value="1"/>
</dbReference>
<dbReference type="HOGENOM" id="CLU_620898_0_0_10"/>
<protein>
    <submittedName>
        <fullName evidence="7">Antioxidant, AhpC/TSA family</fullName>
        <ecNumber evidence="7">1.11.1.15</ecNumber>
    </submittedName>
</protein>
<dbReference type="InterPro" id="IPR022742">
    <property type="entry name" value="Hydrolase_4"/>
</dbReference>
<keyword evidence="3" id="KW-1015">Disulfide bond</keyword>
<dbReference type="EC" id="1.11.1.15" evidence="7"/>
<proteinExistence type="predicted"/>
<comment type="caution">
    <text evidence="7">The sequence shown here is derived from an EMBL/GenBank/DDBJ whole genome shotgun (WGS) entry which is preliminary data.</text>
</comment>
<dbReference type="Proteomes" id="UP000004079">
    <property type="component" value="Unassembled WGS sequence"/>
</dbReference>
<evidence type="ECO:0000256" key="2">
    <source>
        <dbReference type="ARBA" id="ARBA00022748"/>
    </source>
</evidence>
<dbReference type="GO" id="GO:0017004">
    <property type="term" value="P:cytochrome complex assembly"/>
    <property type="evidence" value="ECO:0007669"/>
    <property type="project" value="UniProtKB-KW"/>
</dbReference>